<feature type="transmembrane region" description="Helical" evidence="1">
    <location>
        <begin position="37"/>
        <end position="54"/>
    </location>
</feature>
<sequence>MDSSALYLWAMLGVVGLLLYGLQIPLLFRLLDDPTRVGRMLLAISFCWCLISWTTDMFEVAVANLFVGLAIGYAIARSEALASQGHSPALQLITHAEPR</sequence>
<organism evidence="2 3">
    <name type="scientific">Pseudomonas syringae pv. avii</name>
    <dbReference type="NCBI Taxonomy" id="663959"/>
    <lineage>
        <taxon>Bacteria</taxon>
        <taxon>Pseudomonadati</taxon>
        <taxon>Pseudomonadota</taxon>
        <taxon>Gammaproteobacteria</taxon>
        <taxon>Pseudomonadales</taxon>
        <taxon>Pseudomonadaceae</taxon>
        <taxon>Pseudomonas</taxon>
        <taxon>Pseudomonas syringae</taxon>
    </lineage>
</organism>
<protein>
    <submittedName>
        <fullName evidence="2">Uncharacterized protein</fullName>
    </submittedName>
</protein>
<keyword evidence="1" id="KW-1133">Transmembrane helix</keyword>
<accession>A0A3M5UDH9</accession>
<evidence type="ECO:0000313" key="3">
    <source>
        <dbReference type="Proteomes" id="UP000280395"/>
    </source>
</evidence>
<keyword evidence="1" id="KW-0812">Transmembrane</keyword>
<evidence type="ECO:0000313" key="2">
    <source>
        <dbReference type="EMBL" id="RMU43278.1"/>
    </source>
</evidence>
<gene>
    <name evidence="2" type="ORF">ALP29_200052</name>
</gene>
<evidence type="ECO:0000256" key="1">
    <source>
        <dbReference type="SAM" id="Phobius"/>
    </source>
</evidence>
<feature type="transmembrane region" description="Helical" evidence="1">
    <location>
        <begin position="6"/>
        <end position="28"/>
    </location>
</feature>
<name>A0A3M5UDH9_PSESX</name>
<keyword evidence="1" id="KW-0472">Membrane</keyword>
<comment type="caution">
    <text evidence="2">The sequence shown here is derived from an EMBL/GenBank/DDBJ whole genome shotgun (WGS) entry which is preliminary data.</text>
</comment>
<proteinExistence type="predicted"/>
<dbReference type="Proteomes" id="UP000280395">
    <property type="component" value="Unassembled WGS sequence"/>
</dbReference>
<dbReference type="AlphaFoldDB" id="A0A3M5UDH9"/>
<reference evidence="2 3" key="1">
    <citation type="submission" date="2018-08" db="EMBL/GenBank/DDBJ databases">
        <title>Recombination of ecologically and evolutionarily significant loci maintains genetic cohesion in the Pseudomonas syringae species complex.</title>
        <authorList>
            <person name="Dillon M."/>
            <person name="Thakur S."/>
            <person name="Almeida R.N.D."/>
            <person name="Weir B.S."/>
            <person name="Guttman D.S."/>
        </authorList>
    </citation>
    <scope>NUCLEOTIDE SEQUENCE [LARGE SCALE GENOMIC DNA]</scope>
    <source>
        <strain evidence="2 3">ICMP 14479</strain>
    </source>
</reference>
<dbReference type="EMBL" id="RBUA01001418">
    <property type="protein sequence ID" value="RMU43278.1"/>
    <property type="molecule type" value="Genomic_DNA"/>
</dbReference>